<proteinExistence type="inferred from homology"/>
<reference evidence="8 9" key="1">
    <citation type="submission" date="2016-10" db="EMBL/GenBank/DDBJ databases">
        <authorList>
            <person name="de Groot N.N."/>
        </authorList>
    </citation>
    <scope>NUCLEOTIDE SEQUENCE [LARGE SCALE GENOMIC DNA]</scope>
    <source>
        <strain evidence="8 9">CGMCC 1.7005</strain>
    </source>
</reference>
<evidence type="ECO:0000313" key="8">
    <source>
        <dbReference type="EMBL" id="SFT51536.1"/>
    </source>
</evidence>
<organism evidence="8 9">
    <name type="scientific">Lishizhenia tianjinensis</name>
    <dbReference type="NCBI Taxonomy" id="477690"/>
    <lineage>
        <taxon>Bacteria</taxon>
        <taxon>Pseudomonadati</taxon>
        <taxon>Bacteroidota</taxon>
        <taxon>Flavobacteriia</taxon>
        <taxon>Flavobacteriales</taxon>
        <taxon>Crocinitomicaceae</taxon>
        <taxon>Lishizhenia</taxon>
    </lineage>
</organism>
<dbReference type="RefSeq" id="WP_090247615.1">
    <property type="nucleotide sequence ID" value="NZ_FPAS01000001.1"/>
</dbReference>
<dbReference type="SUPFAM" id="SSF50494">
    <property type="entry name" value="Trypsin-like serine proteases"/>
    <property type="match status" value="1"/>
</dbReference>
<dbReference type="Pfam" id="PF10459">
    <property type="entry name" value="Peptidase_S46"/>
    <property type="match status" value="1"/>
</dbReference>
<dbReference type="GO" id="GO:0006508">
    <property type="term" value="P:proteolysis"/>
    <property type="evidence" value="ECO:0007669"/>
    <property type="project" value="UniProtKB-KW"/>
</dbReference>
<dbReference type="AlphaFoldDB" id="A0A1I6YM34"/>
<dbReference type="Proteomes" id="UP000236454">
    <property type="component" value="Unassembled WGS sequence"/>
</dbReference>
<comment type="similarity">
    <text evidence="1 7">Belongs to the peptidase S46 family.</text>
</comment>
<evidence type="ECO:0000256" key="3">
    <source>
        <dbReference type="ARBA" id="ARBA00022670"/>
    </source>
</evidence>
<evidence type="ECO:0000256" key="7">
    <source>
        <dbReference type="RuleBase" id="RU366067"/>
    </source>
</evidence>
<keyword evidence="2 7" id="KW-0031">Aminopeptidase</keyword>
<accession>A0A1I6YM34</accession>
<evidence type="ECO:0000256" key="2">
    <source>
        <dbReference type="ARBA" id="ARBA00022438"/>
    </source>
</evidence>
<evidence type="ECO:0000256" key="5">
    <source>
        <dbReference type="ARBA" id="ARBA00022801"/>
    </source>
</evidence>
<evidence type="ECO:0000256" key="6">
    <source>
        <dbReference type="ARBA" id="ARBA00022825"/>
    </source>
</evidence>
<gene>
    <name evidence="8" type="ORF">SAMN05216474_1013</name>
</gene>
<sequence>MKKLLLILCVGIGFFGRSEEGMIIPTLLSAFESDMQAMGMKLSAEDIYDANNASIKDAVMHFGGGCTAEIVSDQGLMLTNHHCGFSQINAHSTLENNYLKYGFWAKSKEDELANPGLTATRMVRIEDVTRATLAGTEDLSGNDLALKIRTNIALLVSEATKGTHYTAEIKPFDYGNSYYLLVKEEFLDVRLVGAPPSTVGKFGGDTDNWVWPRHTGDFSVFRIYAGENNEPAEYSTNNKPYQPLHYLPVSIKDRAENDFTMVFGFPGRTYQHTISSELAFIIDTQRPAQIRMRDHSLSVIKPAMKASEATTLQYASKQSRIANAWKKWIGQIDGLKRNDAVAKKLAYEKRYTEQANLNRNWKEKYGTVVQDLNALATKYNNANFAYEMFIEYMYYGPEAIRTARNLYGKLIDTAIFQNAEKLAQLKADLIAGAEGHFKNFDANIDKEIFKLQTAEYIKHLDESMMPEILKGMDVNSFAEEAYEKSITANKEKYIKFIEKLSLKSAKKFMKDPMFQLYHDVDNTFRSKVLNDVRIYSTKKNELMKTYVAGKYEMFPDDKHWADANSTLRVTYGKLEGSYPTDGIKYTPHTTLKGLIEKHNTGNPDFEVLPRMIELYEAKDYGQYAQDGELWVCFTGSNHTTGGNSGSPVLDAEGNLVGLNFDRSWESTMSDYMFDASRCRNITVDVRYVLWIMDTYANAGHLVDEMTLIK</sequence>
<evidence type="ECO:0000256" key="4">
    <source>
        <dbReference type="ARBA" id="ARBA00022729"/>
    </source>
</evidence>
<dbReference type="InterPro" id="IPR009003">
    <property type="entry name" value="Peptidase_S1_PA"/>
</dbReference>
<name>A0A1I6YM34_9FLAO</name>
<dbReference type="InterPro" id="IPR019500">
    <property type="entry name" value="Pep_S46"/>
</dbReference>
<dbReference type="GO" id="GO:0043171">
    <property type="term" value="P:peptide catabolic process"/>
    <property type="evidence" value="ECO:0007669"/>
    <property type="project" value="UniProtKB-UniRule"/>
</dbReference>
<dbReference type="PANTHER" id="PTHR38469">
    <property type="entry name" value="PERIPLASMIC PEPTIDASE SUBFAMILY S1B"/>
    <property type="match status" value="1"/>
</dbReference>
<dbReference type="InterPro" id="IPR043504">
    <property type="entry name" value="Peptidase_S1_PA_chymotrypsin"/>
</dbReference>
<keyword evidence="3 7" id="KW-0645">Protease</keyword>
<keyword evidence="6 7" id="KW-0720">Serine protease</keyword>
<dbReference type="Gene3D" id="2.40.10.10">
    <property type="entry name" value="Trypsin-like serine proteases"/>
    <property type="match status" value="1"/>
</dbReference>
<evidence type="ECO:0000313" key="9">
    <source>
        <dbReference type="Proteomes" id="UP000236454"/>
    </source>
</evidence>
<dbReference type="STRING" id="477690.SAMN05216474_1013"/>
<evidence type="ECO:0000256" key="1">
    <source>
        <dbReference type="ARBA" id="ARBA00010491"/>
    </source>
</evidence>
<dbReference type="GO" id="GO:0070009">
    <property type="term" value="F:serine-type aminopeptidase activity"/>
    <property type="evidence" value="ECO:0007669"/>
    <property type="project" value="UniProtKB-UniRule"/>
</dbReference>
<dbReference type="EMBL" id="FPAS01000001">
    <property type="protein sequence ID" value="SFT51536.1"/>
    <property type="molecule type" value="Genomic_DNA"/>
</dbReference>
<comment type="function">
    <text evidence="7">Catalyzes the removal of dipeptides from the N-terminus of oligopeptides.</text>
</comment>
<protein>
    <recommendedName>
        <fullName evidence="7">Dipeptidyl-peptidase</fullName>
        <ecNumber evidence="7">3.4.14.-</ecNumber>
    </recommendedName>
</protein>
<dbReference type="OrthoDB" id="9805367at2"/>
<dbReference type="GO" id="GO:0008239">
    <property type="term" value="F:dipeptidyl-peptidase activity"/>
    <property type="evidence" value="ECO:0007669"/>
    <property type="project" value="UniProtKB-UniRule"/>
</dbReference>
<dbReference type="PANTHER" id="PTHR38469:SF1">
    <property type="entry name" value="PERIPLASMIC PEPTIDASE SUBFAMILY S1B"/>
    <property type="match status" value="1"/>
</dbReference>
<keyword evidence="4" id="KW-0732">Signal</keyword>
<keyword evidence="9" id="KW-1185">Reference proteome</keyword>
<dbReference type="EC" id="3.4.14.-" evidence="7"/>
<keyword evidence="5 7" id="KW-0378">Hydrolase</keyword>